<evidence type="ECO:0000313" key="4">
    <source>
        <dbReference type="Proteomes" id="UP001596230"/>
    </source>
</evidence>
<protein>
    <submittedName>
        <fullName evidence="3">Cysteine desulfurase sulfur acceptor subunit CsdE</fullName>
        <ecNumber evidence="3">2.8.1.7</ecNumber>
    </submittedName>
</protein>
<comment type="caution">
    <text evidence="3">The sequence shown here is derived from an EMBL/GenBank/DDBJ whole genome shotgun (WGS) entry which is preliminary data.</text>
</comment>
<gene>
    <name evidence="3" type="primary">csdE</name>
    <name evidence="3" type="ORF">ACFP9W_08265</name>
</gene>
<organism evidence="3 4">
    <name type="scientific">Tatumella terrea</name>
    <dbReference type="NCBI Taxonomy" id="419007"/>
    <lineage>
        <taxon>Bacteria</taxon>
        <taxon>Pseudomonadati</taxon>
        <taxon>Pseudomonadota</taxon>
        <taxon>Gammaproteobacteria</taxon>
        <taxon>Enterobacterales</taxon>
        <taxon>Erwiniaceae</taxon>
        <taxon>Tatumella</taxon>
    </lineage>
</organism>
<dbReference type="EMBL" id="JBHSUB010000008">
    <property type="protein sequence ID" value="MFC6378079.1"/>
    <property type="molecule type" value="Genomic_DNA"/>
</dbReference>
<keyword evidence="3" id="KW-0808">Transferase</keyword>
<reference evidence="4" key="1">
    <citation type="journal article" date="2019" name="Int. J. Syst. Evol. Microbiol.">
        <title>The Global Catalogue of Microorganisms (GCM) 10K type strain sequencing project: providing services to taxonomists for standard genome sequencing and annotation.</title>
        <authorList>
            <consortium name="The Broad Institute Genomics Platform"/>
            <consortium name="The Broad Institute Genome Sequencing Center for Infectious Disease"/>
            <person name="Wu L."/>
            <person name="Ma J."/>
        </authorList>
    </citation>
    <scope>NUCLEOTIDE SEQUENCE [LARGE SCALE GENOMIC DNA]</scope>
    <source>
        <strain evidence="4">CGMCC 1.18518</strain>
    </source>
</reference>
<dbReference type="Proteomes" id="UP001596230">
    <property type="component" value="Unassembled WGS sequence"/>
</dbReference>
<evidence type="ECO:0000256" key="1">
    <source>
        <dbReference type="ARBA" id="ARBA00010282"/>
    </source>
</evidence>
<name>A0ABW1VWW2_9GAMM</name>
<proteinExistence type="inferred from homology"/>
<dbReference type="NCBIfam" id="TIGR03391">
    <property type="entry name" value="FeS_syn_CsdE"/>
    <property type="match status" value="1"/>
</dbReference>
<dbReference type="InterPro" id="IPR017763">
    <property type="entry name" value="Cysteine_desulfurase_CsdE"/>
</dbReference>
<dbReference type="GO" id="GO:0031071">
    <property type="term" value="F:cysteine desulfurase activity"/>
    <property type="evidence" value="ECO:0007669"/>
    <property type="project" value="UniProtKB-EC"/>
</dbReference>
<dbReference type="Gene3D" id="3.90.1010.10">
    <property type="match status" value="1"/>
</dbReference>
<dbReference type="RefSeq" id="WP_343869620.1">
    <property type="nucleotide sequence ID" value="NZ_BAAAFX010000013.1"/>
</dbReference>
<dbReference type="EC" id="2.8.1.7" evidence="3"/>
<accession>A0ABW1VWW2</accession>
<dbReference type="SUPFAM" id="SSF82649">
    <property type="entry name" value="SufE/NifU"/>
    <property type="match status" value="1"/>
</dbReference>
<dbReference type="PANTHER" id="PTHR43597:SF5">
    <property type="entry name" value="SUFE-LIKE PROTEIN 2, CHLOROPLASTIC"/>
    <property type="match status" value="1"/>
</dbReference>
<dbReference type="Pfam" id="PF02657">
    <property type="entry name" value="SufE"/>
    <property type="match status" value="1"/>
</dbReference>
<feature type="domain" description="Fe-S metabolism associated" evidence="2">
    <location>
        <begin position="21"/>
        <end position="141"/>
    </location>
</feature>
<evidence type="ECO:0000313" key="3">
    <source>
        <dbReference type="EMBL" id="MFC6378079.1"/>
    </source>
</evidence>
<dbReference type="PANTHER" id="PTHR43597">
    <property type="entry name" value="SULFUR ACCEPTOR PROTEIN CSDE"/>
    <property type="match status" value="1"/>
</dbReference>
<evidence type="ECO:0000259" key="2">
    <source>
        <dbReference type="Pfam" id="PF02657"/>
    </source>
</evidence>
<comment type="similarity">
    <text evidence="1">Belongs to the SufE family.</text>
</comment>
<sequence>MTSLIAPHPFGHDITATGLTEQFGQFRHWEERYRQLILLSRKLPPLPEALKTPENEISGCENRVWLGSQRLDDGSFHFYGDSEGRIVKGLLAVMLTVCEGKTASELEEFDPLAIFEQLGLKEQLSASRSSGLEALAAAIQRIARSA</sequence>
<dbReference type="InterPro" id="IPR003808">
    <property type="entry name" value="Fe-S_metab-assoc_dom"/>
</dbReference>
<keyword evidence="4" id="KW-1185">Reference proteome</keyword>